<dbReference type="EMBL" id="CP002859">
    <property type="protein sequence ID" value="AEI48478.1"/>
    <property type="molecule type" value="Genomic_DNA"/>
</dbReference>
<evidence type="ECO:0008006" key="3">
    <source>
        <dbReference type="Google" id="ProtNLM"/>
    </source>
</evidence>
<dbReference type="Pfam" id="PF07920">
    <property type="entry name" value="DUF1684"/>
    <property type="match status" value="1"/>
</dbReference>
<reference evidence="2" key="1">
    <citation type="submission" date="2011-06" db="EMBL/GenBank/DDBJ databases">
        <title>The complete genome of chromosome of Runella slithyformis DSM 19594.</title>
        <authorList>
            <consortium name="US DOE Joint Genome Institute (JGI-PGF)"/>
            <person name="Lucas S."/>
            <person name="Han J."/>
            <person name="Lapidus A."/>
            <person name="Bruce D."/>
            <person name="Goodwin L."/>
            <person name="Pitluck S."/>
            <person name="Peters L."/>
            <person name="Kyrpides N."/>
            <person name="Mavromatis K."/>
            <person name="Ivanova N."/>
            <person name="Ovchinnikova G."/>
            <person name="Zhang X."/>
            <person name="Misra M."/>
            <person name="Detter J.C."/>
            <person name="Tapia R."/>
            <person name="Han C."/>
            <person name="Land M."/>
            <person name="Hauser L."/>
            <person name="Markowitz V."/>
            <person name="Cheng J.-F."/>
            <person name="Hugenholtz P."/>
            <person name="Woyke T."/>
            <person name="Wu D."/>
            <person name="Tindall B."/>
            <person name="Faehrich R."/>
            <person name="Brambilla E."/>
            <person name="Klenk H.-P."/>
            <person name="Eisen J.A."/>
        </authorList>
    </citation>
    <scope>NUCLEOTIDE SEQUENCE [LARGE SCALE GENOMIC DNA]</scope>
    <source>
        <strain evidence="2">ATCC 29530 / DSM 19594 / LMG 11500 / NCIMB 11436 / LSU 4</strain>
    </source>
</reference>
<evidence type="ECO:0000313" key="1">
    <source>
        <dbReference type="EMBL" id="AEI48478.1"/>
    </source>
</evidence>
<protein>
    <recommendedName>
        <fullName evidence="3">DUF1684 domain-containing protein</fullName>
    </recommendedName>
</protein>
<evidence type="ECO:0000313" key="2">
    <source>
        <dbReference type="Proteomes" id="UP000000493"/>
    </source>
</evidence>
<sequence length="215" mass="24242">MLKNKFILGLIAVVVVGVIITTFFGEETTVSDADYVAQLEKERREKDTFYRDSDTSPIADKANFKGLNYFTPNPAYKVVATVILYHSTAQDKQVAVPMTDGSSTTYEKYGFAEFTLPHESKAAELNVYRLLIYKHEKGLSILFRDATAPEETYGGGRYLDFKADDIKDGKLTLDFNVAYNPYCAYNHTYACPIPPKENTLPVRVEAGEKIFEKNE</sequence>
<dbReference type="AlphaFoldDB" id="A0A7U4E5R5"/>
<organism evidence="1 2">
    <name type="scientific">Runella slithyformis (strain ATCC 29530 / DSM 19594 / LMG 11500 / NCIMB 11436 / LSU 4)</name>
    <dbReference type="NCBI Taxonomy" id="761193"/>
    <lineage>
        <taxon>Bacteria</taxon>
        <taxon>Pseudomonadati</taxon>
        <taxon>Bacteroidota</taxon>
        <taxon>Cytophagia</taxon>
        <taxon>Cytophagales</taxon>
        <taxon>Spirosomataceae</taxon>
        <taxon>Runella</taxon>
    </lineage>
</organism>
<accession>A0A7U4E5R5</accession>
<dbReference type="Gene3D" id="6.10.250.1680">
    <property type="match status" value="1"/>
</dbReference>
<keyword evidence="2" id="KW-1185">Reference proteome</keyword>
<dbReference type="PANTHER" id="PTHR41913">
    <property type="entry name" value="DUF1684 DOMAIN-CONTAINING PROTEIN"/>
    <property type="match status" value="1"/>
</dbReference>
<reference evidence="1 2" key="2">
    <citation type="journal article" date="2012" name="Stand. Genomic Sci.">
        <title>Complete genome sequence of the aquatic bacterium Runella slithyformis type strain (LSU 4(T)).</title>
        <authorList>
            <person name="Copeland A."/>
            <person name="Zhang X."/>
            <person name="Misra M."/>
            <person name="Lapidus A."/>
            <person name="Nolan M."/>
            <person name="Lucas S."/>
            <person name="Deshpande S."/>
            <person name="Cheng J.F."/>
            <person name="Tapia R."/>
            <person name="Goodwin L.A."/>
            <person name="Pitluck S."/>
            <person name="Liolios K."/>
            <person name="Pagani I."/>
            <person name="Ivanova N."/>
            <person name="Mikhailova N."/>
            <person name="Pati A."/>
            <person name="Chen A."/>
            <person name="Palaniappan K."/>
            <person name="Land M."/>
            <person name="Hauser L."/>
            <person name="Pan C."/>
            <person name="Jeffries C.D."/>
            <person name="Detter J.C."/>
            <person name="Brambilla E.M."/>
            <person name="Rohde M."/>
            <person name="Djao O.D."/>
            <person name="Goker M."/>
            <person name="Sikorski J."/>
            <person name="Tindall B.J."/>
            <person name="Woyke T."/>
            <person name="Bristow J."/>
            <person name="Eisen J.A."/>
            <person name="Markowitz V."/>
            <person name="Hugenholtz P."/>
            <person name="Kyrpides N.C."/>
            <person name="Klenk H.P."/>
            <person name="Mavromatis K."/>
        </authorList>
    </citation>
    <scope>NUCLEOTIDE SEQUENCE [LARGE SCALE GENOMIC DNA]</scope>
    <source>
        <strain evidence="2">ATCC 29530 / DSM 19594 / LMG 11500 / NCIMB 11436 / LSU 4</strain>
    </source>
</reference>
<proteinExistence type="predicted"/>
<dbReference type="InterPro" id="IPR012467">
    <property type="entry name" value="DUF1684"/>
</dbReference>
<dbReference type="KEGG" id="rsi:Runsl_2063"/>
<dbReference type="RefSeq" id="WP_013927789.1">
    <property type="nucleotide sequence ID" value="NC_015703.1"/>
</dbReference>
<dbReference type="Proteomes" id="UP000000493">
    <property type="component" value="Chromosome"/>
</dbReference>
<gene>
    <name evidence="1" type="ordered locus">Runsl_2063</name>
</gene>
<name>A0A7U4E5R5_RUNSL</name>
<dbReference type="PANTHER" id="PTHR41913:SF1">
    <property type="entry name" value="DUF1684 DOMAIN-CONTAINING PROTEIN"/>
    <property type="match status" value="1"/>
</dbReference>